<dbReference type="GO" id="GO:0004519">
    <property type="term" value="F:endonuclease activity"/>
    <property type="evidence" value="ECO:0007669"/>
    <property type="project" value="UniProtKB-KW"/>
</dbReference>
<dbReference type="InterPro" id="IPR002793">
    <property type="entry name" value="Endonuclease_NucS"/>
</dbReference>
<sequence length="308" mass="34245">MTSYWLVRQGKGGINAQEMIDAGCLGVDYIGDYDIGPYLGAGAKAFRDALNGVYRERFPGTSTMGAGSALGRLWTACEGIQEGDVVLAPKPDKTYQFGVVTSGYEYHPGTALPHRRQVDWRDSFSRDDLSPELASSARNQMTVLELASHATELARLTRVTDSALALETVIASEVEEQLAFQMEKQLEDFLVHNWHRTVLGRDYDIYQEDGVIAGQQYPTDTGPMDILAVSKDGKRILVIELKRGRASDAVVGQIQRYMGFVQDTMLEPGQGVEGLIIALDDDKKIRRALSVASNIRFMRYRVEFHLED</sequence>
<evidence type="ECO:0000256" key="1">
    <source>
        <dbReference type="ARBA" id="ARBA00023125"/>
    </source>
</evidence>
<dbReference type="RefSeq" id="WP_069695387.1">
    <property type="nucleotide sequence ID" value="NZ_CP043010.1"/>
</dbReference>
<evidence type="ECO:0000259" key="2">
    <source>
        <dbReference type="Pfam" id="PF01939"/>
    </source>
</evidence>
<organism evidence="3 4">
    <name type="scientific">Paenarthrobacter ureafaciens</name>
    <dbReference type="NCBI Taxonomy" id="37931"/>
    <lineage>
        <taxon>Bacteria</taxon>
        <taxon>Bacillati</taxon>
        <taxon>Actinomycetota</taxon>
        <taxon>Actinomycetes</taxon>
        <taxon>Micrococcales</taxon>
        <taxon>Micrococcaceae</taxon>
        <taxon>Paenarthrobacter</taxon>
    </lineage>
</organism>
<feature type="domain" description="Endonuclease NucS C-terminal" evidence="2">
    <location>
        <begin position="215"/>
        <end position="281"/>
    </location>
</feature>
<proteinExistence type="predicted"/>
<protein>
    <submittedName>
        <fullName evidence="3">Endonuclease NucS</fullName>
    </submittedName>
</protein>
<keyword evidence="4" id="KW-1185">Reference proteome</keyword>
<dbReference type="InterPro" id="IPR048301">
    <property type="entry name" value="NucS_C"/>
</dbReference>
<accession>A0AAX3EKC6</accession>
<dbReference type="InterPro" id="IPR011856">
    <property type="entry name" value="tRNA_endonuc-like_dom_sf"/>
</dbReference>
<keyword evidence="1" id="KW-0238">DNA-binding</keyword>
<keyword evidence="3" id="KW-0378">Hydrolase</keyword>
<dbReference type="AlphaFoldDB" id="A0AAX3EKC6"/>
<dbReference type="CDD" id="cd22341">
    <property type="entry name" value="NucS-like"/>
    <property type="match status" value="1"/>
</dbReference>
<reference evidence="3" key="1">
    <citation type="submission" date="2022-07" db="EMBL/GenBank/DDBJ databases">
        <authorList>
            <person name="Wu T."/>
        </authorList>
    </citation>
    <scope>NUCLEOTIDE SEQUENCE</scope>
    <source>
        <strain evidence="3">SD-1</strain>
    </source>
</reference>
<evidence type="ECO:0000313" key="4">
    <source>
        <dbReference type="Proteomes" id="UP001163293"/>
    </source>
</evidence>
<dbReference type="Pfam" id="PF01939">
    <property type="entry name" value="NucS_C"/>
    <property type="match status" value="1"/>
</dbReference>
<gene>
    <name evidence="3" type="ORF">NL394_04260</name>
</gene>
<name>A0AAX3EKC6_PAEUR</name>
<keyword evidence="3" id="KW-0255">Endonuclease</keyword>
<dbReference type="GO" id="GO:0003677">
    <property type="term" value="F:DNA binding"/>
    <property type="evidence" value="ECO:0007669"/>
    <property type="project" value="UniProtKB-KW"/>
</dbReference>
<dbReference type="Gene3D" id="3.40.1350.10">
    <property type="match status" value="1"/>
</dbReference>
<keyword evidence="3" id="KW-0540">Nuclease</keyword>
<dbReference type="Proteomes" id="UP001163293">
    <property type="component" value="Chromosome"/>
</dbReference>
<evidence type="ECO:0000313" key="3">
    <source>
        <dbReference type="EMBL" id="UYV98449.1"/>
    </source>
</evidence>
<dbReference type="EMBL" id="CP101185">
    <property type="protein sequence ID" value="UYV98449.1"/>
    <property type="molecule type" value="Genomic_DNA"/>
</dbReference>